<protein>
    <submittedName>
        <fullName evidence="2">Uncharacterized protein</fullName>
    </submittedName>
</protein>
<evidence type="ECO:0000313" key="3">
    <source>
        <dbReference type="Proteomes" id="UP000291022"/>
    </source>
</evidence>
<reference evidence="2" key="2">
    <citation type="submission" date="2025-08" db="UniProtKB">
        <authorList>
            <consortium name="Ensembl"/>
        </authorList>
    </citation>
    <scope>IDENTIFICATION</scope>
</reference>
<sequence length="83" mass="8810">MCLLQRDVCTCLLPIQMVPLPCSVPSTSMTGLARSRTHSASSCMGCGESAFSRSVTNGQSDRTPECSESPAVVDRPQPVEMCS</sequence>
<feature type="region of interest" description="Disordered" evidence="1">
    <location>
        <begin position="52"/>
        <end position="83"/>
    </location>
</feature>
<dbReference type="OMA" id="ASSCMGC"/>
<dbReference type="Ensembl" id="ENSUAMT00000036997.1">
    <property type="protein sequence ID" value="ENSUAMP00000033201.1"/>
    <property type="gene ID" value="ENSUAMG00000025312.1"/>
</dbReference>
<reference evidence="3" key="1">
    <citation type="submission" date="2016-06" db="EMBL/GenBank/DDBJ databases">
        <title>De novo assembly and RNA-Seq shows season-dependent expression and editing in black bear kidneys.</title>
        <authorList>
            <person name="Korstanje R."/>
            <person name="Srivastava A."/>
            <person name="Sarsani V.K."/>
            <person name="Sheehan S.M."/>
            <person name="Seger R.L."/>
            <person name="Barter M.E."/>
            <person name="Lindqvist C."/>
            <person name="Brody L.C."/>
            <person name="Mullikin J.C."/>
        </authorList>
    </citation>
    <scope>NUCLEOTIDE SEQUENCE [LARGE SCALE GENOMIC DNA]</scope>
</reference>
<name>A0A452SKQ0_URSAM</name>
<organism evidence="2 3">
    <name type="scientific">Ursus americanus</name>
    <name type="common">American black bear</name>
    <name type="synonym">Euarctos americanus</name>
    <dbReference type="NCBI Taxonomy" id="9643"/>
    <lineage>
        <taxon>Eukaryota</taxon>
        <taxon>Metazoa</taxon>
        <taxon>Chordata</taxon>
        <taxon>Craniata</taxon>
        <taxon>Vertebrata</taxon>
        <taxon>Euteleostomi</taxon>
        <taxon>Mammalia</taxon>
        <taxon>Eutheria</taxon>
        <taxon>Laurasiatheria</taxon>
        <taxon>Carnivora</taxon>
        <taxon>Caniformia</taxon>
        <taxon>Ursidae</taxon>
        <taxon>Ursus</taxon>
    </lineage>
</organism>
<accession>A0A452SKQ0</accession>
<feature type="compositionally biased region" description="Polar residues" evidence="1">
    <location>
        <begin position="52"/>
        <end position="61"/>
    </location>
</feature>
<proteinExistence type="predicted"/>
<evidence type="ECO:0000313" key="2">
    <source>
        <dbReference type="Ensembl" id="ENSUAMP00000033201.1"/>
    </source>
</evidence>
<dbReference type="Proteomes" id="UP000291022">
    <property type="component" value="Unassembled WGS sequence"/>
</dbReference>
<dbReference type="STRING" id="9643.ENSUAMP00000033201"/>
<dbReference type="AlphaFoldDB" id="A0A452SKQ0"/>
<reference evidence="2" key="3">
    <citation type="submission" date="2025-09" db="UniProtKB">
        <authorList>
            <consortium name="Ensembl"/>
        </authorList>
    </citation>
    <scope>IDENTIFICATION</scope>
</reference>
<evidence type="ECO:0000256" key="1">
    <source>
        <dbReference type="SAM" id="MobiDB-lite"/>
    </source>
</evidence>
<keyword evidence="3" id="KW-1185">Reference proteome</keyword>